<dbReference type="AlphaFoldDB" id="A0A955IDG1"/>
<dbReference type="InterPro" id="IPR016181">
    <property type="entry name" value="Acyl_CoA_acyltransferase"/>
</dbReference>
<dbReference type="Proteomes" id="UP000760819">
    <property type="component" value="Unassembled WGS sequence"/>
</dbReference>
<accession>A0A955IDG1</accession>
<dbReference type="InterPro" id="IPR000182">
    <property type="entry name" value="GNAT_dom"/>
</dbReference>
<reference evidence="2" key="2">
    <citation type="journal article" date="2021" name="Microbiome">
        <title>Successional dynamics and alternative stable states in a saline activated sludge microbial community over 9 years.</title>
        <authorList>
            <person name="Wang Y."/>
            <person name="Ye J."/>
            <person name="Ju F."/>
            <person name="Liu L."/>
            <person name="Boyd J.A."/>
            <person name="Deng Y."/>
            <person name="Parks D.H."/>
            <person name="Jiang X."/>
            <person name="Yin X."/>
            <person name="Woodcroft B.J."/>
            <person name="Tyson G.W."/>
            <person name="Hugenholtz P."/>
            <person name="Polz M.F."/>
            <person name="Zhang T."/>
        </authorList>
    </citation>
    <scope>NUCLEOTIDE SEQUENCE</scope>
    <source>
        <strain evidence="2">HKST-UBA12</strain>
    </source>
</reference>
<dbReference type="Gene3D" id="3.40.630.30">
    <property type="match status" value="1"/>
</dbReference>
<feature type="non-terminal residue" evidence="2">
    <location>
        <position position="105"/>
    </location>
</feature>
<evidence type="ECO:0000259" key="1">
    <source>
        <dbReference type="PROSITE" id="PS51186"/>
    </source>
</evidence>
<name>A0A955IDG1_9BACT</name>
<gene>
    <name evidence="2" type="ORF">KC640_03800</name>
</gene>
<feature type="domain" description="N-acetyltransferase" evidence="1">
    <location>
        <begin position="1"/>
        <end position="105"/>
    </location>
</feature>
<dbReference type="SUPFAM" id="SSF55729">
    <property type="entry name" value="Acyl-CoA N-acyltransferases (Nat)"/>
    <property type="match status" value="1"/>
</dbReference>
<dbReference type="Pfam" id="PF00583">
    <property type="entry name" value="Acetyltransf_1"/>
    <property type="match status" value="1"/>
</dbReference>
<organism evidence="2 3">
    <name type="scientific">Candidatus Dojkabacteria bacterium</name>
    <dbReference type="NCBI Taxonomy" id="2099670"/>
    <lineage>
        <taxon>Bacteria</taxon>
        <taxon>Candidatus Dojkabacteria</taxon>
    </lineage>
</organism>
<dbReference type="CDD" id="cd04301">
    <property type="entry name" value="NAT_SF"/>
    <property type="match status" value="1"/>
</dbReference>
<reference evidence="2" key="1">
    <citation type="submission" date="2020-04" db="EMBL/GenBank/DDBJ databases">
        <authorList>
            <person name="Zhang T."/>
        </authorList>
    </citation>
    <scope>NUCLEOTIDE SEQUENCE</scope>
    <source>
        <strain evidence="2">HKST-UBA12</strain>
    </source>
</reference>
<evidence type="ECO:0000313" key="2">
    <source>
        <dbReference type="EMBL" id="MCA9379528.1"/>
    </source>
</evidence>
<protein>
    <submittedName>
        <fullName evidence="2">GNAT family N-acetyltransferase</fullName>
    </submittedName>
</protein>
<comment type="caution">
    <text evidence="2">The sequence shown here is derived from an EMBL/GenBank/DDBJ whole genome shotgun (WGS) entry which is preliminary data.</text>
</comment>
<dbReference type="EMBL" id="JAGQLI010000221">
    <property type="protein sequence ID" value="MCA9379528.1"/>
    <property type="molecule type" value="Genomic_DNA"/>
</dbReference>
<sequence>MQLIPVTEQHLSLIEKWHADKRIYNFLNNGEPIDVALDLNSFPESGPAYARIIEHGGSPVGLATFFSKDEYVVNPVYFLDPASQGQGLGKQMVQTVLDFLAGRGV</sequence>
<evidence type="ECO:0000313" key="3">
    <source>
        <dbReference type="Proteomes" id="UP000760819"/>
    </source>
</evidence>
<dbReference type="GO" id="GO:0016747">
    <property type="term" value="F:acyltransferase activity, transferring groups other than amino-acyl groups"/>
    <property type="evidence" value="ECO:0007669"/>
    <property type="project" value="InterPro"/>
</dbReference>
<proteinExistence type="predicted"/>
<dbReference type="PROSITE" id="PS51186">
    <property type="entry name" value="GNAT"/>
    <property type="match status" value="1"/>
</dbReference>